<evidence type="ECO:0000313" key="9">
    <source>
        <dbReference type="EMBL" id="MBQ0935475.1"/>
    </source>
</evidence>
<evidence type="ECO:0000256" key="5">
    <source>
        <dbReference type="ARBA" id="ARBA00023002"/>
    </source>
</evidence>
<dbReference type="Gene3D" id="2.40.110.10">
    <property type="entry name" value="Butyryl-CoA Dehydrogenase, subunit A, domain 2"/>
    <property type="match status" value="1"/>
</dbReference>
<dbReference type="InterPro" id="IPR052166">
    <property type="entry name" value="Diverse_Acyl-CoA_DH"/>
</dbReference>
<dbReference type="PANTHER" id="PTHR42803">
    <property type="entry name" value="ACYL-COA DEHYDROGENASE"/>
    <property type="match status" value="1"/>
</dbReference>
<dbReference type="InterPro" id="IPR037069">
    <property type="entry name" value="AcylCoA_DH/ox_N_sf"/>
</dbReference>
<keyword evidence="5" id="KW-0560">Oxidoreductase</keyword>
<gene>
    <name evidence="9" type="ORF">KAK11_09070</name>
</gene>
<evidence type="ECO:0000256" key="2">
    <source>
        <dbReference type="ARBA" id="ARBA00009347"/>
    </source>
</evidence>
<dbReference type="Pfam" id="PF02770">
    <property type="entry name" value="Acyl-CoA_dh_M"/>
    <property type="match status" value="1"/>
</dbReference>
<evidence type="ECO:0000256" key="3">
    <source>
        <dbReference type="ARBA" id="ARBA00022630"/>
    </source>
</evidence>
<dbReference type="Gene3D" id="1.10.540.10">
    <property type="entry name" value="Acyl-CoA dehydrogenase/oxidase, N-terminal domain"/>
    <property type="match status" value="1"/>
</dbReference>
<dbReference type="Pfam" id="PF12806">
    <property type="entry name" value="Acyl-CoA_dh_C"/>
    <property type="match status" value="1"/>
</dbReference>
<dbReference type="PANTHER" id="PTHR42803:SF1">
    <property type="entry name" value="BROAD-SPECIFICITY LINEAR ACYL-COA DEHYDROGENASE FADE5"/>
    <property type="match status" value="1"/>
</dbReference>
<evidence type="ECO:0000256" key="1">
    <source>
        <dbReference type="ARBA" id="ARBA00001974"/>
    </source>
</evidence>
<name>A0ABS5DWI0_9BURK</name>
<organism evidence="9 10">
    <name type="scientific">Ideonella paludis</name>
    <dbReference type="NCBI Taxonomy" id="1233411"/>
    <lineage>
        <taxon>Bacteria</taxon>
        <taxon>Pseudomonadati</taxon>
        <taxon>Pseudomonadota</taxon>
        <taxon>Betaproteobacteria</taxon>
        <taxon>Burkholderiales</taxon>
        <taxon>Sphaerotilaceae</taxon>
        <taxon>Ideonella</taxon>
    </lineage>
</organism>
<dbReference type="EMBL" id="JAGQDG010000003">
    <property type="protein sequence ID" value="MBQ0935475.1"/>
    <property type="molecule type" value="Genomic_DNA"/>
</dbReference>
<comment type="similarity">
    <text evidence="2">Belongs to the acyl-CoA dehydrogenase family.</text>
</comment>
<dbReference type="InterPro" id="IPR006091">
    <property type="entry name" value="Acyl-CoA_Oxase/DH_mid-dom"/>
</dbReference>
<proteinExistence type="inferred from homology"/>
<accession>A0ABS5DWI0</accession>
<evidence type="ECO:0000259" key="6">
    <source>
        <dbReference type="Pfam" id="PF00441"/>
    </source>
</evidence>
<evidence type="ECO:0000259" key="7">
    <source>
        <dbReference type="Pfam" id="PF02770"/>
    </source>
</evidence>
<dbReference type="InterPro" id="IPR009100">
    <property type="entry name" value="AcylCoA_DH/oxidase_NM_dom_sf"/>
</dbReference>
<comment type="cofactor">
    <cofactor evidence="1">
        <name>FAD</name>
        <dbReference type="ChEBI" id="CHEBI:57692"/>
    </cofactor>
</comment>
<comment type="caution">
    <text evidence="9">The sequence shown here is derived from an EMBL/GenBank/DDBJ whole genome shotgun (WGS) entry which is preliminary data.</text>
</comment>
<evidence type="ECO:0000313" key="10">
    <source>
        <dbReference type="Proteomes" id="UP000672097"/>
    </source>
</evidence>
<feature type="domain" description="Acyl-CoA oxidase/dehydrogenase middle" evidence="7">
    <location>
        <begin position="164"/>
        <end position="272"/>
    </location>
</feature>
<evidence type="ECO:0000259" key="8">
    <source>
        <dbReference type="Pfam" id="PF12806"/>
    </source>
</evidence>
<dbReference type="RefSeq" id="WP_210808463.1">
    <property type="nucleotide sequence ID" value="NZ_JAGQDG010000003.1"/>
</dbReference>
<protein>
    <submittedName>
        <fullName evidence="9">Acyl-CoA dehydrogenase</fullName>
    </submittedName>
</protein>
<dbReference type="Proteomes" id="UP000672097">
    <property type="component" value="Unassembled WGS sequence"/>
</dbReference>
<dbReference type="SUPFAM" id="SSF47203">
    <property type="entry name" value="Acyl-CoA dehydrogenase C-terminal domain-like"/>
    <property type="match status" value="1"/>
</dbReference>
<dbReference type="InterPro" id="IPR046373">
    <property type="entry name" value="Acyl-CoA_Oxase/DH_mid-dom_sf"/>
</dbReference>
<feature type="domain" description="Acyl-CoA dehydrogenase/oxidase C-terminal" evidence="6">
    <location>
        <begin position="345"/>
        <end position="462"/>
    </location>
</feature>
<keyword evidence="4" id="KW-0274">FAD</keyword>
<dbReference type="InterPro" id="IPR036250">
    <property type="entry name" value="AcylCo_DH-like_C"/>
</dbReference>
<dbReference type="InterPro" id="IPR025878">
    <property type="entry name" value="Acyl-CoA_dh-like_C_dom"/>
</dbReference>
<dbReference type="InterPro" id="IPR009075">
    <property type="entry name" value="AcylCo_DH/oxidase_C"/>
</dbReference>
<dbReference type="Gene3D" id="1.20.140.10">
    <property type="entry name" value="Butyryl-CoA Dehydrogenase, subunit A, domain 3"/>
    <property type="match status" value="1"/>
</dbReference>
<sequence>MSWDYRAPLRDMRFVIEQVLQAPRGWQACPEWQELDAETAGAILQEGARFAREVLLPLNASGDAQGCTRGPSGAVRTPEGFPAAYRAFVEGGWPALPCAPEWGGQGLPLLLDAAVREMLIACNQAWEMYPDLLHGAYETIKGHARPAQQDWCLAKLVSGEWLAAMALTEPQAGSDLGLLSTRAVPDASFEADGALRVTGDKIFISGGDHDLSDNIIHLVLCRLPDAPPGTRGISLALVPKVLPDGQLNTMSCTGLEHKMGIHGSATCAMRYEGAHGWLVGAPHKGLGAMFLMMNSARLHVGLQGLAHLEMAGQNALRYAFERLQMRAAVRPEIRAAMRPEGAKSAADPIALHPAMRHALLKVQALTEAQRVIAYRAAQCIDEGHHHPDAALRERALKLAALLTPVVKAALTHNGFHGTSDALQVFGGYGFVVETGVEQSLRDARIAMIYEGTNEIQAIDLLQRKVLVDGGLALGLLLDDLEAEAQCCEAAPALAPFAQALRAHCQHTRAATAALMERTSTSTSTAADPEAALRVADDYLWGLTHTLYAWAFAASARAATQEPDTPWAQAKTERMRYGVDWLLPMAQVHWHRVHAVALPLPALALPE</sequence>
<evidence type="ECO:0000256" key="4">
    <source>
        <dbReference type="ARBA" id="ARBA00022827"/>
    </source>
</evidence>
<dbReference type="SUPFAM" id="SSF56645">
    <property type="entry name" value="Acyl-CoA dehydrogenase NM domain-like"/>
    <property type="match status" value="1"/>
</dbReference>
<dbReference type="Pfam" id="PF00441">
    <property type="entry name" value="Acyl-CoA_dh_1"/>
    <property type="match status" value="1"/>
</dbReference>
<reference evidence="9 10" key="1">
    <citation type="submission" date="2021-04" db="EMBL/GenBank/DDBJ databases">
        <title>The genome sequence of type strain Ideonella paludis KCTC 32238.</title>
        <authorList>
            <person name="Liu Y."/>
        </authorList>
    </citation>
    <scope>NUCLEOTIDE SEQUENCE [LARGE SCALE GENOMIC DNA]</scope>
    <source>
        <strain evidence="9 10">KCTC 32238</strain>
    </source>
</reference>
<keyword evidence="3" id="KW-0285">Flavoprotein</keyword>
<keyword evidence="10" id="KW-1185">Reference proteome</keyword>
<feature type="domain" description="Acetyl-CoA dehydrogenase-like C-terminal" evidence="8">
    <location>
        <begin position="484"/>
        <end position="597"/>
    </location>
</feature>